<evidence type="ECO:0000313" key="2">
    <source>
        <dbReference type="Proteomes" id="UP001165186"/>
    </source>
</evidence>
<dbReference type="Proteomes" id="UP001165186">
    <property type="component" value="Unassembled WGS sequence"/>
</dbReference>
<comment type="caution">
    <text evidence="1">The sequence shown here is derived from an EMBL/GenBank/DDBJ whole genome shotgun (WGS) entry which is preliminary data.</text>
</comment>
<protein>
    <submittedName>
        <fullName evidence="1">F-box domain protein</fullName>
    </submittedName>
</protein>
<organism evidence="1 2">
    <name type="scientific">Neofusicoccum parvum</name>
    <dbReference type="NCBI Taxonomy" id="310453"/>
    <lineage>
        <taxon>Eukaryota</taxon>
        <taxon>Fungi</taxon>
        <taxon>Dikarya</taxon>
        <taxon>Ascomycota</taxon>
        <taxon>Pezizomycotina</taxon>
        <taxon>Dothideomycetes</taxon>
        <taxon>Dothideomycetes incertae sedis</taxon>
        <taxon>Botryosphaeriales</taxon>
        <taxon>Botryosphaeriaceae</taxon>
        <taxon>Neofusicoccum</taxon>
    </lineage>
</organism>
<reference evidence="1" key="1">
    <citation type="submission" date="2024-09" db="EMBL/GenBank/DDBJ databases">
        <title>Draft Genome Sequences of Neofusicoccum parvum.</title>
        <authorList>
            <person name="Ashida A."/>
            <person name="Camagna M."/>
            <person name="Tanaka A."/>
            <person name="Takemoto D."/>
        </authorList>
    </citation>
    <scope>NUCLEOTIDE SEQUENCE</scope>
    <source>
        <strain evidence="1">PPO83</strain>
    </source>
</reference>
<proteinExistence type="predicted"/>
<sequence length="95" mass="9223">MPILLPLARVDLGQVGRAAGAPPRAASRIGAADSRQTGQIGPVAAAPAIAAPVIAGAQVVGALRSARVDTKGAESGTGRAGRGDTVAAAKGFELE</sequence>
<keyword evidence="2" id="KW-1185">Reference proteome</keyword>
<dbReference type="EMBL" id="BSXG01000097">
    <property type="protein sequence ID" value="GME41391.1"/>
    <property type="molecule type" value="Genomic_DNA"/>
</dbReference>
<gene>
    <name evidence="1" type="primary">g2083</name>
    <name evidence="1" type="ORF">NpPPO83_00002083</name>
</gene>
<accession>A0ACB5SHH8</accession>
<name>A0ACB5SHH8_9PEZI</name>
<evidence type="ECO:0000313" key="1">
    <source>
        <dbReference type="EMBL" id="GME41391.1"/>
    </source>
</evidence>